<comment type="pathway">
    <text evidence="3 19">Cofactor biosynthesis; adenosylcobalamin biosynthesis; adenosylcobalamin from cob(II)yrinate a,c-diamide: step 7/7.</text>
</comment>
<keyword evidence="12 19" id="KW-1133">Transmembrane helix</keyword>
<dbReference type="KEGG" id="ape:APE_2037.1"/>
<dbReference type="EnsemblBacteria" id="BAA81047">
    <property type="protein sequence ID" value="BAA81047"/>
    <property type="gene ID" value="APE_2037.1"/>
</dbReference>
<gene>
    <name evidence="19 20" type="primary">cobS</name>
    <name evidence="20" type="ordered locus">APE_2037.1</name>
</gene>
<evidence type="ECO:0000256" key="4">
    <source>
        <dbReference type="ARBA" id="ARBA00010561"/>
    </source>
</evidence>
<evidence type="ECO:0000256" key="1">
    <source>
        <dbReference type="ARBA" id="ARBA00001946"/>
    </source>
</evidence>
<name>Q9YAA2_AERPE</name>
<evidence type="ECO:0000256" key="12">
    <source>
        <dbReference type="ARBA" id="ARBA00022989"/>
    </source>
</evidence>
<dbReference type="eggNOG" id="arCOG04338">
    <property type="taxonomic scope" value="Archaea"/>
</dbReference>
<evidence type="ECO:0000256" key="11">
    <source>
        <dbReference type="ARBA" id="ARBA00022842"/>
    </source>
</evidence>
<reference evidence="20 21" key="1">
    <citation type="journal article" date="1999" name="DNA Res.">
        <title>Complete genome sequence of an aerobic hyper-thermophilic crenarchaeon, Aeropyrum pernix K1.</title>
        <authorList>
            <person name="Kawarabayasi Y."/>
            <person name="Hino Y."/>
            <person name="Horikawa H."/>
            <person name="Yamazaki S."/>
            <person name="Haikawa Y."/>
            <person name="Jin-no K."/>
            <person name="Takahashi M."/>
            <person name="Sekine M."/>
            <person name="Baba S."/>
            <person name="Ankai A."/>
            <person name="Kosugi H."/>
            <person name="Hosoyama A."/>
            <person name="Fukui S."/>
            <person name="Nagai Y."/>
            <person name="Nishijima K."/>
            <person name="Nakazawa H."/>
            <person name="Takamiya M."/>
            <person name="Masuda S."/>
            <person name="Funahashi T."/>
            <person name="Tanaka T."/>
            <person name="Kudoh Y."/>
            <person name="Yamazaki J."/>
            <person name="Kushida N."/>
            <person name="Oguchi A."/>
            <person name="Aoki K."/>
            <person name="Kubota K."/>
            <person name="Nakamura Y."/>
            <person name="Nomura N."/>
            <person name="Sako Y."/>
            <person name="Kikuchi H."/>
        </authorList>
    </citation>
    <scope>NUCLEOTIDE SEQUENCE [LARGE SCALE GENOMIC DNA]</scope>
    <source>
        <strain evidence="21">ATCC 700893 / DSM 11879 / JCM 9820 / NBRC 100138 / K1</strain>
    </source>
</reference>
<keyword evidence="8 19" id="KW-0169">Cobalamin biosynthesis</keyword>
<evidence type="ECO:0000256" key="10">
    <source>
        <dbReference type="ARBA" id="ARBA00022692"/>
    </source>
</evidence>
<dbReference type="InterPro" id="IPR003805">
    <property type="entry name" value="CobS"/>
</dbReference>
<dbReference type="GO" id="GO:0005886">
    <property type="term" value="C:plasma membrane"/>
    <property type="evidence" value="ECO:0007669"/>
    <property type="project" value="UniProtKB-SubCell"/>
</dbReference>
<comment type="catalytic activity">
    <reaction evidence="18 19">
        <text>alpha-ribazole 5'-phosphate + adenosylcob(III)inamide-GDP = adenosylcob(III)alamin 5'-phosphate + GMP + H(+)</text>
        <dbReference type="Rhea" id="RHEA:23560"/>
        <dbReference type="ChEBI" id="CHEBI:15378"/>
        <dbReference type="ChEBI" id="CHEBI:57918"/>
        <dbReference type="ChEBI" id="CHEBI:58115"/>
        <dbReference type="ChEBI" id="CHEBI:60487"/>
        <dbReference type="ChEBI" id="CHEBI:60493"/>
        <dbReference type="EC" id="2.7.8.26"/>
    </reaction>
</comment>
<dbReference type="Proteomes" id="UP000002518">
    <property type="component" value="Chromosome"/>
</dbReference>
<dbReference type="STRING" id="272557.APE_2037.1"/>
<comment type="cofactor">
    <cofactor evidence="1 19">
        <name>Mg(2+)</name>
        <dbReference type="ChEBI" id="CHEBI:18420"/>
    </cofactor>
</comment>
<evidence type="ECO:0000256" key="19">
    <source>
        <dbReference type="HAMAP-Rule" id="MF_00719"/>
    </source>
</evidence>
<comment type="function">
    <text evidence="14 19">Joins adenosylcobinamide-GDP and alpha-ribazole to generate adenosylcobalamin (Ado-cobalamin). Also synthesizes adenosylcobalamin 5'-phosphate from adenosylcobinamide-GDP and alpha-ribazole 5'-phosphate.</text>
</comment>
<feature type="transmembrane region" description="Helical" evidence="19">
    <location>
        <begin position="136"/>
        <end position="158"/>
    </location>
</feature>
<evidence type="ECO:0000256" key="7">
    <source>
        <dbReference type="ARBA" id="ARBA00022475"/>
    </source>
</evidence>
<evidence type="ECO:0000256" key="9">
    <source>
        <dbReference type="ARBA" id="ARBA00022679"/>
    </source>
</evidence>
<dbReference type="PANTHER" id="PTHR34148:SF1">
    <property type="entry name" value="ADENOSYLCOBINAMIDE-GDP RIBAZOLETRANSFERASE"/>
    <property type="match status" value="1"/>
</dbReference>
<evidence type="ECO:0000256" key="17">
    <source>
        <dbReference type="ARBA" id="ARBA00048623"/>
    </source>
</evidence>
<dbReference type="GO" id="GO:0008818">
    <property type="term" value="F:cobalamin 5'-phosphate synthase activity"/>
    <property type="evidence" value="ECO:0007669"/>
    <property type="project" value="UniProtKB-UniRule"/>
</dbReference>
<keyword evidence="7 19" id="KW-1003">Cell membrane</keyword>
<dbReference type="GO" id="GO:0009236">
    <property type="term" value="P:cobalamin biosynthetic process"/>
    <property type="evidence" value="ECO:0007669"/>
    <property type="project" value="UniProtKB-UniRule"/>
</dbReference>
<evidence type="ECO:0000256" key="5">
    <source>
        <dbReference type="ARBA" id="ARBA00013200"/>
    </source>
</evidence>
<evidence type="ECO:0000256" key="18">
    <source>
        <dbReference type="ARBA" id="ARBA00049504"/>
    </source>
</evidence>
<sequence length="261" mass="26237">MPLGGLKSLASLLTALPLGGGSLDEAARSFYLVPLLALAVGAASASPSALAVEAGVGYIAGGAVYTLAYILLTGGIHMDGLADYSDVLGSRASGGEALRILKDPRKGAFAALALSLAIALSIVFPGEVLRLSSPGAFIILAASSHSGAAASMYMLLAAGPPEPYRGMARAFSLEARGRVALFAATSTASATASSAALALYGYPWWLVPLQWLSSLATGVWVLRSARSTLGYVNGDVAGFCFEASRIASIVATALALGVAGV</sequence>
<accession>Q9YAA2</accession>
<evidence type="ECO:0000256" key="15">
    <source>
        <dbReference type="ARBA" id="ARBA00032605"/>
    </source>
</evidence>
<keyword evidence="13 19" id="KW-0472">Membrane</keyword>
<evidence type="ECO:0000256" key="8">
    <source>
        <dbReference type="ARBA" id="ARBA00022573"/>
    </source>
</evidence>
<dbReference type="GO" id="GO:0051073">
    <property type="term" value="F:adenosylcobinamide-GDP ribazoletransferase activity"/>
    <property type="evidence" value="ECO:0007669"/>
    <property type="project" value="UniProtKB-UniRule"/>
</dbReference>
<evidence type="ECO:0000256" key="13">
    <source>
        <dbReference type="ARBA" id="ARBA00023136"/>
    </source>
</evidence>
<comment type="subcellular location">
    <subcellularLocation>
        <location evidence="2 19">Cell membrane</location>
        <topology evidence="2 19">Multi-pass membrane protein</topology>
    </subcellularLocation>
</comment>
<keyword evidence="21" id="KW-1185">Reference proteome</keyword>
<dbReference type="HAMAP" id="MF_00719">
    <property type="entry name" value="CobS"/>
    <property type="match status" value="1"/>
</dbReference>
<evidence type="ECO:0000256" key="6">
    <source>
        <dbReference type="ARBA" id="ARBA00015850"/>
    </source>
</evidence>
<comment type="similarity">
    <text evidence="4 19">Belongs to the CobS family.</text>
</comment>
<evidence type="ECO:0000313" key="21">
    <source>
        <dbReference type="Proteomes" id="UP000002518"/>
    </source>
</evidence>
<protein>
    <recommendedName>
        <fullName evidence="6 19">Adenosylcobinamide-GDP ribazoletransferase</fullName>
        <ecNumber evidence="5 19">2.7.8.26</ecNumber>
    </recommendedName>
    <alternativeName>
        <fullName evidence="16 19">Cobalamin synthase</fullName>
    </alternativeName>
    <alternativeName>
        <fullName evidence="15 19">Cobalamin-5'-phosphate synthase</fullName>
    </alternativeName>
</protein>
<feature type="transmembrane region" description="Helical" evidence="19">
    <location>
        <begin position="205"/>
        <end position="222"/>
    </location>
</feature>
<dbReference type="EC" id="2.7.8.26" evidence="5 19"/>
<dbReference type="UniPathway" id="UPA00148">
    <property type="reaction ID" value="UER00238"/>
</dbReference>
<keyword evidence="10 19" id="KW-0812">Transmembrane</keyword>
<feature type="transmembrane region" description="Helical" evidence="19">
    <location>
        <begin position="50"/>
        <end position="72"/>
    </location>
</feature>
<dbReference type="AlphaFoldDB" id="Q9YAA2"/>
<keyword evidence="11 19" id="KW-0460">Magnesium</keyword>
<dbReference type="PIR" id="G72507">
    <property type="entry name" value="G72507"/>
</dbReference>
<comment type="catalytic activity">
    <reaction evidence="17 19">
        <text>alpha-ribazole + adenosylcob(III)inamide-GDP = adenosylcob(III)alamin + GMP + H(+)</text>
        <dbReference type="Rhea" id="RHEA:16049"/>
        <dbReference type="ChEBI" id="CHEBI:10329"/>
        <dbReference type="ChEBI" id="CHEBI:15378"/>
        <dbReference type="ChEBI" id="CHEBI:18408"/>
        <dbReference type="ChEBI" id="CHEBI:58115"/>
        <dbReference type="ChEBI" id="CHEBI:60487"/>
        <dbReference type="EC" id="2.7.8.26"/>
    </reaction>
</comment>
<dbReference type="Pfam" id="PF02654">
    <property type="entry name" value="CobS"/>
    <property type="match status" value="1"/>
</dbReference>
<proteinExistence type="inferred from homology"/>
<evidence type="ECO:0000256" key="14">
    <source>
        <dbReference type="ARBA" id="ARBA00025228"/>
    </source>
</evidence>
<dbReference type="EMBL" id="BA000002">
    <property type="protein sequence ID" value="BAA81047.2"/>
    <property type="molecule type" value="Genomic_DNA"/>
</dbReference>
<evidence type="ECO:0000313" key="20">
    <source>
        <dbReference type="EMBL" id="BAA81047.2"/>
    </source>
</evidence>
<evidence type="ECO:0000256" key="2">
    <source>
        <dbReference type="ARBA" id="ARBA00004651"/>
    </source>
</evidence>
<dbReference type="PANTHER" id="PTHR34148">
    <property type="entry name" value="ADENOSYLCOBINAMIDE-GDP RIBAZOLETRANSFERASE"/>
    <property type="match status" value="1"/>
</dbReference>
<evidence type="ECO:0000256" key="3">
    <source>
        <dbReference type="ARBA" id="ARBA00004663"/>
    </source>
</evidence>
<organism evidence="20 21">
    <name type="scientific">Aeropyrum pernix (strain ATCC 700893 / DSM 11879 / JCM 9820 / NBRC 100138 / K1)</name>
    <dbReference type="NCBI Taxonomy" id="272557"/>
    <lineage>
        <taxon>Archaea</taxon>
        <taxon>Thermoproteota</taxon>
        <taxon>Thermoprotei</taxon>
        <taxon>Desulfurococcales</taxon>
        <taxon>Desulfurococcaceae</taxon>
        <taxon>Aeropyrum</taxon>
    </lineage>
</organism>
<feature type="transmembrane region" description="Helical" evidence="19">
    <location>
        <begin position="107"/>
        <end position="124"/>
    </location>
</feature>
<evidence type="ECO:0000256" key="16">
    <source>
        <dbReference type="ARBA" id="ARBA00032853"/>
    </source>
</evidence>
<keyword evidence="9 19" id="KW-0808">Transferase</keyword>